<dbReference type="InterPro" id="IPR015943">
    <property type="entry name" value="WD40/YVTN_repeat-like_dom_sf"/>
</dbReference>
<evidence type="ECO:0000256" key="1">
    <source>
        <dbReference type="SAM" id="Phobius"/>
    </source>
</evidence>
<dbReference type="InterPro" id="IPR018391">
    <property type="entry name" value="PQQ_b-propeller_rpt"/>
</dbReference>
<dbReference type="SMART" id="SM00564">
    <property type="entry name" value="PQQ"/>
    <property type="match status" value="4"/>
</dbReference>
<evidence type="ECO:0000259" key="2">
    <source>
        <dbReference type="Pfam" id="PF13360"/>
    </source>
</evidence>
<organism evidence="3 4">
    <name type="scientific">Ktedonospora formicarum</name>
    <dbReference type="NCBI Taxonomy" id="2778364"/>
    <lineage>
        <taxon>Bacteria</taxon>
        <taxon>Bacillati</taxon>
        <taxon>Chloroflexota</taxon>
        <taxon>Ktedonobacteria</taxon>
        <taxon>Ktedonobacterales</taxon>
        <taxon>Ktedonobacteraceae</taxon>
        <taxon>Ktedonospora</taxon>
    </lineage>
</organism>
<keyword evidence="1" id="KW-0472">Membrane</keyword>
<dbReference type="Gene3D" id="2.130.10.10">
    <property type="entry name" value="YVTN repeat-like/Quinoprotein amine dehydrogenase"/>
    <property type="match status" value="1"/>
</dbReference>
<keyword evidence="4" id="KW-1185">Reference proteome</keyword>
<proteinExistence type="predicted"/>
<evidence type="ECO:0000313" key="4">
    <source>
        <dbReference type="Proteomes" id="UP000612362"/>
    </source>
</evidence>
<dbReference type="Pfam" id="PF13360">
    <property type="entry name" value="PQQ_2"/>
    <property type="match status" value="2"/>
</dbReference>
<dbReference type="InterPro" id="IPR011047">
    <property type="entry name" value="Quinoprotein_ADH-like_sf"/>
</dbReference>
<dbReference type="SUPFAM" id="SSF50998">
    <property type="entry name" value="Quinoprotein alcohol dehydrogenase-like"/>
    <property type="match status" value="1"/>
</dbReference>
<dbReference type="Gene3D" id="2.40.128.630">
    <property type="match status" value="1"/>
</dbReference>
<accession>A0A8J3MQR2</accession>
<dbReference type="InterPro" id="IPR002372">
    <property type="entry name" value="PQQ_rpt_dom"/>
</dbReference>
<dbReference type="EMBL" id="BNJF01000001">
    <property type="protein sequence ID" value="GHO42883.1"/>
    <property type="molecule type" value="Genomic_DNA"/>
</dbReference>
<evidence type="ECO:0000313" key="3">
    <source>
        <dbReference type="EMBL" id="GHO42883.1"/>
    </source>
</evidence>
<protein>
    <recommendedName>
        <fullName evidence="2">Pyrrolo-quinoline quinone repeat domain-containing protein</fullName>
    </recommendedName>
</protein>
<name>A0A8J3MQR2_9CHLR</name>
<dbReference type="Proteomes" id="UP000612362">
    <property type="component" value="Unassembled WGS sequence"/>
</dbReference>
<reference evidence="3" key="1">
    <citation type="submission" date="2020-10" db="EMBL/GenBank/DDBJ databases">
        <title>Taxonomic study of unclassified bacteria belonging to the class Ktedonobacteria.</title>
        <authorList>
            <person name="Yabe S."/>
            <person name="Wang C.M."/>
            <person name="Zheng Y."/>
            <person name="Sakai Y."/>
            <person name="Cavaletti L."/>
            <person name="Monciardini P."/>
            <person name="Donadio S."/>
        </authorList>
    </citation>
    <scope>NUCLEOTIDE SEQUENCE</scope>
    <source>
        <strain evidence="3">SOSP1-1</strain>
    </source>
</reference>
<feature type="domain" description="Pyrrolo-quinoline quinone repeat" evidence="2">
    <location>
        <begin position="72"/>
        <end position="178"/>
    </location>
</feature>
<gene>
    <name evidence="3" type="ORF">KSX_10460</name>
</gene>
<keyword evidence="1" id="KW-1133">Transmembrane helix</keyword>
<feature type="transmembrane region" description="Helical" evidence="1">
    <location>
        <begin position="12"/>
        <end position="39"/>
    </location>
</feature>
<sequence>MFFPPARKLGRLWAAFLLIATVLILGSFALSIVALATLLRLQQDPAAFWQAPSKADSASQRLPTPPGIYLENGGIVMRIDPVTGVVRWAYRLNVAQAPNTQLTNADSIVSVANNTVYVEKPDGYVYALEASTGRLRWRVAIGERLDMARTSKAQSSGNRLYVPGRDRLYVLRITDGHVMRTIMTPALTAFTLSGDDLYTTSGASLQAYQLPAGTLRWSAGVNADEDFTQPRMLGDTLYSAAYSQNRHVSTLYALDVTTGQQLWHSQPEEGRISDVTPTNDALYAGAYMGYVYAYDSQNGRLLWQSASSGFVGKAPEVGDGALFFTGNAAVDQDKIARARSVLCLDARTGVTRWTYTPSSPVTVDSVSVRQGKIYIDRENGIDVLDERGSILLRARARGGAQYTAIEVIL</sequence>
<dbReference type="PANTHER" id="PTHR34512:SF30">
    <property type="entry name" value="OUTER MEMBRANE PROTEIN ASSEMBLY FACTOR BAMB"/>
    <property type="match status" value="1"/>
</dbReference>
<keyword evidence="1" id="KW-0812">Transmembrane</keyword>
<comment type="caution">
    <text evidence="3">The sequence shown here is derived from an EMBL/GenBank/DDBJ whole genome shotgun (WGS) entry which is preliminary data.</text>
</comment>
<dbReference type="AlphaFoldDB" id="A0A8J3MQR2"/>
<feature type="domain" description="Pyrrolo-quinoline quinone repeat" evidence="2">
    <location>
        <begin position="249"/>
        <end position="368"/>
    </location>
</feature>
<dbReference type="PANTHER" id="PTHR34512">
    <property type="entry name" value="CELL SURFACE PROTEIN"/>
    <property type="match status" value="1"/>
</dbReference>